<keyword evidence="3" id="KW-0805">Transcription regulation</keyword>
<keyword evidence="10" id="KW-1185">Reference proteome</keyword>
<dbReference type="InterPro" id="IPR039420">
    <property type="entry name" value="WalR-like"/>
</dbReference>
<dbReference type="Proteomes" id="UP000584642">
    <property type="component" value="Unassembled WGS sequence"/>
</dbReference>
<dbReference type="Pfam" id="PF07228">
    <property type="entry name" value="SpoIIE"/>
    <property type="match status" value="1"/>
</dbReference>
<sequence>MPAGWDGTREEVPEATSAGPDVPGITACHILVVDDTEFNRTLIGALLGEAGFNDLAFARDGFDALEQIARRTPDLVILDIMMPGMDGFEVCRRLRADHAYADLPVLVQTALSSTEDRNKAFAVGTTDLIAKPIDRMELLARVRIHLENRVLIRDLRHYRMRVEAEFAIAASMYDHLLPSAAALERLRRHSGLRVCCHARLAADLGGSLWGALPLDGGRLGVYLVETPGRGVPAALAAFRMHTLIHELAGMAGTPATFLAELNRRAADLPDADGVTGLLYGVVDPAARSFSYVSAAGTSPLVVTAGGGLLLFGDGGGAPVGRGDGGARPDHRLPFPEGATLVLPSEALTRTVAPEHLGTLVRRSMLHETPFAAVVHGLDQTLRDVPDDDHSLVWIGQDPT</sequence>
<evidence type="ECO:0000256" key="3">
    <source>
        <dbReference type="ARBA" id="ARBA00023015"/>
    </source>
</evidence>
<dbReference type="PROSITE" id="PS50110">
    <property type="entry name" value="RESPONSE_REGULATORY"/>
    <property type="match status" value="1"/>
</dbReference>
<evidence type="ECO:0000256" key="2">
    <source>
        <dbReference type="ARBA" id="ARBA00023012"/>
    </source>
</evidence>
<proteinExistence type="predicted"/>
<evidence type="ECO:0000313" key="10">
    <source>
        <dbReference type="Proteomes" id="UP000584642"/>
    </source>
</evidence>
<accession>A0ABX2TEL0</accession>
<keyword evidence="2" id="KW-0902">Two-component regulatory system</keyword>
<gene>
    <name evidence="9" type="ORF">HND93_21135</name>
</gene>
<keyword evidence="4" id="KW-0238">DNA-binding</keyword>
<feature type="region of interest" description="Disordered" evidence="7">
    <location>
        <begin position="1"/>
        <end position="20"/>
    </location>
</feature>
<reference evidence="9 10" key="1">
    <citation type="submission" date="2020-05" db="EMBL/GenBank/DDBJ databases">
        <title>Azospirillum oleiclasticum sp. nov, a nitrogen-fixing and heavy crude oil-emulsifying bacterium isolated from the crude oil of Yumen Oilfield.</title>
        <authorList>
            <person name="Wu D."/>
            <person name="Cai M."/>
            <person name="Zhang X."/>
        </authorList>
    </citation>
    <scope>NUCLEOTIDE SEQUENCE [LARGE SCALE GENOMIC DNA]</scope>
    <source>
        <strain evidence="9 10">ROY-1-1-2</strain>
    </source>
</reference>
<protein>
    <submittedName>
        <fullName evidence="9">Response regulator</fullName>
    </submittedName>
</protein>
<evidence type="ECO:0000313" key="9">
    <source>
        <dbReference type="EMBL" id="NYZ22225.1"/>
    </source>
</evidence>
<dbReference type="SMART" id="SM00331">
    <property type="entry name" value="PP2C_SIG"/>
    <property type="match status" value="1"/>
</dbReference>
<evidence type="ECO:0000256" key="4">
    <source>
        <dbReference type="ARBA" id="ARBA00023125"/>
    </source>
</evidence>
<dbReference type="Gene3D" id="3.40.50.2300">
    <property type="match status" value="1"/>
</dbReference>
<dbReference type="SMART" id="SM00448">
    <property type="entry name" value="REC"/>
    <property type="match status" value="1"/>
</dbReference>
<evidence type="ECO:0000256" key="6">
    <source>
        <dbReference type="PROSITE-ProRule" id="PRU00169"/>
    </source>
</evidence>
<dbReference type="RefSeq" id="WP_180284002.1">
    <property type="nucleotide sequence ID" value="NZ_JABFDB010000016.1"/>
</dbReference>
<dbReference type="InterPro" id="IPR036457">
    <property type="entry name" value="PPM-type-like_dom_sf"/>
</dbReference>
<feature type="modified residue" description="4-aspartylphosphate" evidence="6">
    <location>
        <position position="79"/>
    </location>
</feature>
<keyword evidence="5" id="KW-0804">Transcription</keyword>
<feature type="domain" description="Response regulatory" evidence="8">
    <location>
        <begin position="29"/>
        <end position="146"/>
    </location>
</feature>
<dbReference type="Gene3D" id="3.60.40.10">
    <property type="entry name" value="PPM-type phosphatase domain"/>
    <property type="match status" value="1"/>
</dbReference>
<comment type="caution">
    <text evidence="9">The sequence shown here is derived from an EMBL/GenBank/DDBJ whole genome shotgun (WGS) entry which is preliminary data.</text>
</comment>
<name>A0ABX2TEL0_9PROT</name>
<organism evidence="9 10">
    <name type="scientific">Azospirillum oleiclasticum</name>
    <dbReference type="NCBI Taxonomy" id="2735135"/>
    <lineage>
        <taxon>Bacteria</taxon>
        <taxon>Pseudomonadati</taxon>
        <taxon>Pseudomonadota</taxon>
        <taxon>Alphaproteobacteria</taxon>
        <taxon>Rhodospirillales</taxon>
        <taxon>Azospirillaceae</taxon>
        <taxon>Azospirillum</taxon>
    </lineage>
</organism>
<dbReference type="Pfam" id="PF00072">
    <property type="entry name" value="Response_reg"/>
    <property type="match status" value="1"/>
</dbReference>
<dbReference type="EMBL" id="JABFDB010000016">
    <property type="protein sequence ID" value="NYZ22225.1"/>
    <property type="molecule type" value="Genomic_DNA"/>
</dbReference>
<evidence type="ECO:0000256" key="5">
    <source>
        <dbReference type="ARBA" id="ARBA00023163"/>
    </source>
</evidence>
<dbReference type="PANTHER" id="PTHR48111:SF1">
    <property type="entry name" value="TWO-COMPONENT RESPONSE REGULATOR ORR33"/>
    <property type="match status" value="1"/>
</dbReference>
<dbReference type="InterPro" id="IPR001789">
    <property type="entry name" value="Sig_transdc_resp-reg_receiver"/>
</dbReference>
<evidence type="ECO:0000256" key="1">
    <source>
        <dbReference type="ARBA" id="ARBA00022553"/>
    </source>
</evidence>
<evidence type="ECO:0000256" key="7">
    <source>
        <dbReference type="SAM" id="MobiDB-lite"/>
    </source>
</evidence>
<dbReference type="InterPro" id="IPR001932">
    <property type="entry name" value="PPM-type_phosphatase-like_dom"/>
</dbReference>
<dbReference type="PANTHER" id="PTHR48111">
    <property type="entry name" value="REGULATOR OF RPOS"/>
    <property type="match status" value="1"/>
</dbReference>
<dbReference type="SUPFAM" id="SSF52172">
    <property type="entry name" value="CheY-like"/>
    <property type="match status" value="1"/>
</dbReference>
<keyword evidence="1 6" id="KW-0597">Phosphoprotein</keyword>
<dbReference type="InterPro" id="IPR011006">
    <property type="entry name" value="CheY-like_superfamily"/>
</dbReference>
<evidence type="ECO:0000259" key="8">
    <source>
        <dbReference type="PROSITE" id="PS50110"/>
    </source>
</evidence>